<evidence type="ECO:0000313" key="3">
    <source>
        <dbReference type="Proteomes" id="UP000241444"/>
    </source>
</evidence>
<name>A0A2P7BS18_9HYPH</name>
<evidence type="ECO:0000313" key="2">
    <source>
        <dbReference type="EMBL" id="PSH69260.1"/>
    </source>
</evidence>
<organism evidence="2 3">
    <name type="scientific">Phyllobacterium brassicacearum</name>
    <dbReference type="NCBI Taxonomy" id="314235"/>
    <lineage>
        <taxon>Bacteria</taxon>
        <taxon>Pseudomonadati</taxon>
        <taxon>Pseudomonadota</taxon>
        <taxon>Alphaproteobacteria</taxon>
        <taxon>Hyphomicrobiales</taxon>
        <taxon>Phyllobacteriaceae</taxon>
        <taxon>Phyllobacterium</taxon>
    </lineage>
</organism>
<keyword evidence="1" id="KW-1133">Transmembrane helix</keyword>
<feature type="transmembrane region" description="Helical" evidence="1">
    <location>
        <begin position="74"/>
        <end position="94"/>
    </location>
</feature>
<dbReference type="Proteomes" id="UP000241444">
    <property type="component" value="Unassembled WGS sequence"/>
</dbReference>
<gene>
    <name evidence="2" type="ORF">CU102_07660</name>
</gene>
<keyword evidence="1" id="KW-0472">Membrane</keyword>
<dbReference type="EMBL" id="PGGO01000005">
    <property type="protein sequence ID" value="PSH69260.1"/>
    <property type="molecule type" value="Genomic_DNA"/>
</dbReference>
<keyword evidence="1" id="KW-0812">Transmembrane</keyword>
<evidence type="ECO:0000256" key="1">
    <source>
        <dbReference type="SAM" id="Phobius"/>
    </source>
</evidence>
<proteinExistence type="predicted"/>
<reference evidence="3" key="1">
    <citation type="submission" date="2017-11" db="EMBL/GenBank/DDBJ databases">
        <authorList>
            <person name="Kuznetsova I."/>
            <person name="Sazanova A."/>
            <person name="Chirak E."/>
            <person name="Safronova V."/>
            <person name="Willems A."/>
        </authorList>
    </citation>
    <scope>NUCLEOTIDE SEQUENCE [LARGE SCALE GENOMIC DNA]</scope>
    <source>
        <strain evidence="3">STM 196</strain>
    </source>
</reference>
<sequence>MENEDYQANWRGARRYQFDEETRLKKLAMQSRDQVVNFRHVKWADPEHKLKVLVEDFDPSPPPRVWLERMSTKLFYVLLLVACVVVFSGVALFAQ</sequence>
<accession>A0A2P7BS18</accession>
<keyword evidence="3" id="KW-1185">Reference proteome</keyword>
<dbReference type="AlphaFoldDB" id="A0A2P7BS18"/>
<comment type="caution">
    <text evidence="2">The sequence shown here is derived from an EMBL/GenBank/DDBJ whole genome shotgun (WGS) entry which is preliminary data.</text>
</comment>
<protein>
    <submittedName>
        <fullName evidence="2">Uncharacterized protein</fullName>
    </submittedName>
</protein>